<proteinExistence type="predicted"/>
<name>A0A133VFX7_9EURY</name>
<dbReference type="Proteomes" id="UP000070311">
    <property type="component" value="Unassembled WGS sequence"/>
</dbReference>
<reference evidence="1 2" key="1">
    <citation type="journal article" date="2016" name="Sci. Rep.">
        <title>Metabolic traits of an uncultured archaeal lineage -MSBL1- from brine pools of the Red Sea.</title>
        <authorList>
            <person name="Mwirichia R."/>
            <person name="Alam I."/>
            <person name="Rashid M."/>
            <person name="Vinu M."/>
            <person name="Ba-Alawi W."/>
            <person name="Anthony Kamau A."/>
            <person name="Kamanda Ngugi D."/>
            <person name="Goker M."/>
            <person name="Klenk H.P."/>
            <person name="Bajic V."/>
            <person name="Stingl U."/>
        </authorList>
    </citation>
    <scope>NUCLEOTIDE SEQUENCE [LARGE SCALE GENOMIC DNA]</scope>
    <source>
        <strain evidence="1">SCGC-AAA382A13</strain>
    </source>
</reference>
<accession>A0A133VFX7</accession>
<protein>
    <submittedName>
        <fullName evidence="1">Uncharacterized protein</fullName>
    </submittedName>
</protein>
<evidence type="ECO:0000313" key="1">
    <source>
        <dbReference type="EMBL" id="KXB05339.1"/>
    </source>
</evidence>
<dbReference type="AlphaFoldDB" id="A0A133VFX7"/>
<gene>
    <name evidence="1" type="ORF">AKJ50_01195</name>
</gene>
<dbReference type="EMBL" id="LHYD01000018">
    <property type="protein sequence ID" value="KXB05339.1"/>
    <property type="molecule type" value="Genomic_DNA"/>
</dbReference>
<evidence type="ECO:0000313" key="2">
    <source>
        <dbReference type="Proteomes" id="UP000070311"/>
    </source>
</evidence>
<comment type="caution">
    <text evidence="1">The sequence shown here is derived from an EMBL/GenBank/DDBJ whole genome shotgun (WGS) entry which is preliminary data.</text>
</comment>
<keyword evidence="2" id="KW-1185">Reference proteome</keyword>
<sequence>MCDSSYNVEPVFEEDTIIYSELKAEHIKLMKSMFDALGHYQRWDLVNLNINKKPYEPIETQSEKNSQEVSNKKIKQIAEKHTVEKDKLEKILQELTGEN</sequence>
<organism evidence="1 2">
    <name type="scientific">candidate division MSBL1 archaeon SCGC-AAA382A13</name>
    <dbReference type="NCBI Taxonomy" id="1698279"/>
    <lineage>
        <taxon>Archaea</taxon>
        <taxon>Methanobacteriati</taxon>
        <taxon>Methanobacteriota</taxon>
        <taxon>candidate division MSBL1</taxon>
    </lineage>
</organism>